<reference evidence="11" key="2">
    <citation type="submission" date="2022-09" db="EMBL/GenBank/DDBJ databases">
        <title>Molecular characterization of Glaesserella parasuis strains circulating in commercial swine farms using whole-genome sequencing.</title>
        <authorList>
            <person name="Mugabi R."/>
            <person name="Clavijo M."/>
            <person name="Li G."/>
        </authorList>
    </citation>
    <scope>NUCLEOTIDE SEQUENCE</scope>
    <source>
        <strain evidence="11">0435-53</strain>
    </source>
</reference>
<dbReference type="InterPro" id="IPR005572">
    <property type="entry name" value="Anti-sigma_E_RseA_N"/>
</dbReference>
<evidence type="ECO:0000259" key="9">
    <source>
        <dbReference type="Pfam" id="PF03872"/>
    </source>
</evidence>
<dbReference type="CDD" id="cd16328">
    <property type="entry name" value="RseA_N"/>
    <property type="match status" value="1"/>
</dbReference>
<dbReference type="Proteomes" id="UP001222296">
    <property type="component" value="Chromosome"/>
</dbReference>
<dbReference type="PIRSF" id="PIRSF016938">
    <property type="entry name" value="RseA"/>
    <property type="match status" value="1"/>
</dbReference>
<comment type="subunit">
    <text evidence="7">Interacts 1:1 with ECF RNA polymerase sigma-E (RpoE); this inhibits the interaction of sigma-E with the RNA polymerase catalytic core and leads to a decreased expression of sigma-E-regulated genes. Interacts with RseB.</text>
</comment>
<dbReference type="InterPro" id="IPR052383">
    <property type="entry name" value="Anti-sigma-E_RseA-like"/>
</dbReference>
<reference evidence="13" key="3">
    <citation type="submission" date="2023-04" db="EMBL/GenBank/DDBJ databases">
        <title>Molecular characterization of the Integrative and Conjugative elements harboring multidrug-resistance gene from Glaesserella (Haemophilus) parasuis.</title>
        <authorList>
            <person name="Che Y."/>
            <person name="Zhou L."/>
        </authorList>
    </citation>
    <scope>NUCLEOTIDE SEQUENCE</scope>
    <source>
        <strain evidence="13">Z44</strain>
    </source>
</reference>
<organism evidence="11 14">
    <name type="scientific">Glaesserella parasuis</name>
    <name type="common">Haemophilus parasuis</name>
    <dbReference type="NCBI Taxonomy" id="738"/>
    <lineage>
        <taxon>Bacteria</taxon>
        <taxon>Pseudomonadati</taxon>
        <taxon>Pseudomonadota</taxon>
        <taxon>Gammaproteobacteria</taxon>
        <taxon>Pasteurellales</taxon>
        <taxon>Pasteurellaceae</taxon>
        <taxon>Glaesserella</taxon>
    </lineage>
</organism>
<evidence type="ECO:0000256" key="1">
    <source>
        <dbReference type="ARBA" id="ARBA00004162"/>
    </source>
</evidence>
<evidence type="ECO:0000256" key="4">
    <source>
        <dbReference type="ARBA" id="ARBA00022692"/>
    </source>
</evidence>
<accession>A0A084EAF6</accession>
<feature type="compositionally biased region" description="Low complexity" evidence="8">
    <location>
        <begin position="196"/>
        <end position="209"/>
    </location>
</feature>
<keyword evidence="7" id="KW-0997">Cell inner membrane</keyword>
<feature type="domain" description="Anti sigma-E protein RseA N-terminal" evidence="9">
    <location>
        <begin position="1"/>
        <end position="80"/>
    </location>
</feature>
<feature type="region of interest" description="Disordered" evidence="8">
    <location>
        <begin position="175"/>
        <end position="209"/>
    </location>
</feature>
<dbReference type="Proteomes" id="UP000662736">
    <property type="component" value="Chromosome"/>
</dbReference>
<dbReference type="EMBL" id="CP121769">
    <property type="protein sequence ID" value="WGE11024.1"/>
    <property type="molecule type" value="Genomic_DNA"/>
</dbReference>
<comment type="similarity">
    <text evidence="2 7">Belongs to the RseA family.</text>
</comment>
<gene>
    <name evidence="12" type="ORF">J1G54_06935</name>
    <name evidence="11" type="ORF">N5925_05305</name>
    <name evidence="13" type="ORF">QBL01_05510</name>
</gene>
<evidence type="ECO:0000313" key="13">
    <source>
        <dbReference type="EMBL" id="WGE11024.1"/>
    </source>
</evidence>
<dbReference type="InterPro" id="IPR026279">
    <property type="entry name" value="RseA"/>
</dbReference>
<feature type="domain" description="Anti sigma-E protein RseA C-terminal" evidence="10">
    <location>
        <begin position="124"/>
        <end position="174"/>
    </location>
</feature>
<dbReference type="OrthoDB" id="6194196at2"/>
<comment type="function">
    <text evidence="7">An anti-sigma factor for extracytoplasmic function (ECF) sigma factor sigma-E (RpoE). ECF sigma factors are held in an inactive form by an anti-sigma factor until released by regulated intramembrane proteolysis (RIP). RIP occurs when an extracytoplasmic signal triggers a concerted proteolytic cascade to transmit information and elicit cellular responses. The membrane-spanning regulatory substrate protein is first cut periplasmically (site-1 protease, S1P, DegS), then within the membrane itself (site-2 protease, S2P, RseP), while cytoplasmic proteases finish degrading the anti-sigma factor, liberating sigma-E.</text>
</comment>
<reference evidence="12" key="1">
    <citation type="submission" date="2021-03" db="EMBL/GenBank/DDBJ databases">
        <title>Characterization of a novel Integrative Conjugative Element in Glaesserella parasuis.</title>
        <authorList>
            <person name="Hu G."/>
            <person name="Sun H."/>
        </authorList>
    </citation>
    <scope>NUCLEOTIDE SEQUENCE</scope>
    <source>
        <strain evidence="12">GHP1807</strain>
    </source>
</reference>
<keyword evidence="6 7" id="KW-0472">Membrane</keyword>
<dbReference type="SUPFAM" id="SSF89069">
    <property type="entry name" value="N-terminal, cytoplasmic domain of anti-sigmaE factor RseA"/>
    <property type="match status" value="1"/>
</dbReference>
<dbReference type="Pfam" id="PF03872">
    <property type="entry name" value="RseA_N"/>
    <property type="match status" value="1"/>
</dbReference>
<evidence type="ECO:0000256" key="3">
    <source>
        <dbReference type="ARBA" id="ARBA00022475"/>
    </source>
</evidence>
<dbReference type="PANTHER" id="PTHR38104">
    <property type="match status" value="1"/>
</dbReference>
<dbReference type="GO" id="GO:0016989">
    <property type="term" value="F:sigma factor antagonist activity"/>
    <property type="evidence" value="ECO:0007669"/>
    <property type="project" value="InterPro"/>
</dbReference>
<dbReference type="Gene3D" id="1.10.10.880">
    <property type="entry name" value="Anti sigma-E protein RseA, N-terminal domain"/>
    <property type="match status" value="1"/>
</dbReference>
<evidence type="ECO:0000256" key="6">
    <source>
        <dbReference type="ARBA" id="ARBA00023136"/>
    </source>
</evidence>
<dbReference type="AlphaFoldDB" id="A0A084EAF6"/>
<keyword evidence="4" id="KW-0812">Transmembrane</keyword>
<dbReference type="Pfam" id="PF03873">
    <property type="entry name" value="RseA_C"/>
    <property type="match status" value="1"/>
</dbReference>
<keyword evidence="5" id="KW-1133">Transmembrane helix</keyword>
<evidence type="ECO:0000313" key="11">
    <source>
        <dbReference type="EMBL" id="MDD2168033.1"/>
    </source>
</evidence>
<evidence type="ECO:0000313" key="14">
    <source>
        <dbReference type="Proteomes" id="UP001148834"/>
    </source>
</evidence>
<comment type="subcellular location">
    <subcellularLocation>
        <location evidence="7">Cell inner membrane</location>
    </subcellularLocation>
    <subcellularLocation>
        <location evidence="1">Cell membrane</location>
        <topology evidence="1">Single-pass membrane protein</topology>
    </subcellularLocation>
</comment>
<dbReference type="GO" id="GO:0005886">
    <property type="term" value="C:plasma membrane"/>
    <property type="evidence" value="ECO:0007669"/>
    <property type="project" value="UniProtKB-SubCell"/>
</dbReference>
<keyword evidence="3 7" id="KW-1003">Cell membrane</keyword>
<protein>
    <recommendedName>
        <fullName evidence="7">Anti-sigma-E factor RseA</fullName>
    </recommendedName>
    <alternativeName>
        <fullName evidence="7">Regulator of SigE</fullName>
    </alternativeName>
    <alternativeName>
        <fullName evidence="7">Sigma-E anti-sigma factor RseA</fullName>
    </alternativeName>
    <alternativeName>
        <fullName evidence="7">Sigma-E factor negative regulatory protein</fullName>
    </alternativeName>
</protein>
<evidence type="ECO:0000256" key="5">
    <source>
        <dbReference type="ARBA" id="ARBA00022989"/>
    </source>
</evidence>
<evidence type="ECO:0000313" key="12">
    <source>
        <dbReference type="EMBL" id="QSX16131.1"/>
    </source>
</evidence>
<dbReference type="EMBL" id="CP071491">
    <property type="protein sequence ID" value="QSX16131.1"/>
    <property type="molecule type" value="Genomic_DNA"/>
</dbReference>
<evidence type="ECO:0000256" key="8">
    <source>
        <dbReference type="SAM" id="MobiDB-lite"/>
    </source>
</evidence>
<evidence type="ECO:0000256" key="2">
    <source>
        <dbReference type="ARBA" id="ARBA00005837"/>
    </source>
</evidence>
<name>A0A084EAF6_GLAPU</name>
<dbReference type="InterPro" id="IPR036147">
    <property type="entry name" value="Anti-sigma_E_RseA_N_sf"/>
</dbReference>
<proteinExistence type="inferred from homology"/>
<dbReference type="Proteomes" id="UP001148834">
    <property type="component" value="Unassembled WGS sequence"/>
</dbReference>
<dbReference type="Gene3D" id="1.20.5.3960">
    <property type="match status" value="1"/>
</dbReference>
<evidence type="ECO:0000259" key="10">
    <source>
        <dbReference type="Pfam" id="PF03873"/>
    </source>
</evidence>
<dbReference type="PANTHER" id="PTHR38104:SF1">
    <property type="entry name" value="ANTI-SIGMA-E FACTOR RSEA"/>
    <property type="match status" value="1"/>
</dbReference>
<dbReference type="RefSeq" id="WP_021111597.1">
    <property type="nucleotide sequence ID" value="NZ_CBCRUP010000005.1"/>
</dbReference>
<evidence type="ECO:0000256" key="7">
    <source>
        <dbReference type="PIRNR" id="PIRNR016938"/>
    </source>
</evidence>
<dbReference type="InterPro" id="IPR005573">
    <property type="entry name" value="Anti-sigma_E_RseA_C"/>
</dbReference>
<dbReference type="EMBL" id="JAODIR010000021">
    <property type="protein sequence ID" value="MDD2168033.1"/>
    <property type="molecule type" value="Genomic_DNA"/>
</dbReference>
<sequence>MQHKETLSAYMDGHKESGDFAETLCNSAELQKTWANYHTIRSVMRGEEQILGSDFSAKMAALLENEEIEAVAEAQQSEKPRGMLLKLKRWATPLMQAGIAASVCLVAVWGVNMMNSSEEVAQAEQPVLQTLPFSNSVQQVSYNAPAKDQPTAEQLEYQQRRINVLLQNHELQRRTSAGNVTLTEDEKQKAQNSSIQVPLQPQAQPQNNQ</sequence>